<dbReference type="RefSeq" id="WP_044250030.1">
    <property type="nucleotide sequence ID" value="NZ_ASRX01000090.1"/>
</dbReference>
<proteinExistence type="predicted"/>
<reference evidence="2 3" key="1">
    <citation type="submission" date="2013-05" db="EMBL/GenBank/DDBJ databases">
        <title>Genome assembly of Chondromyces apiculatus DSM 436.</title>
        <authorList>
            <person name="Sharma G."/>
            <person name="Khatri I."/>
            <person name="Kaur C."/>
            <person name="Mayilraj S."/>
            <person name="Subramanian S."/>
        </authorList>
    </citation>
    <scope>NUCLEOTIDE SEQUENCE [LARGE SCALE GENOMIC DNA]</scope>
    <source>
        <strain evidence="2 3">DSM 436</strain>
    </source>
</reference>
<evidence type="ECO:0000256" key="1">
    <source>
        <dbReference type="SAM" id="SignalP"/>
    </source>
</evidence>
<dbReference type="Proteomes" id="UP000019678">
    <property type="component" value="Unassembled WGS sequence"/>
</dbReference>
<protein>
    <recommendedName>
        <fullName evidence="4">Secreted protein</fullName>
    </recommendedName>
</protein>
<evidence type="ECO:0000313" key="3">
    <source>
        <dbReference type="Proteomes" id="UP000019678"/>
    </source>
</evidence>
<keyword evidence="3" id="KW-1185">Reference proteome</keyword>
<evidence type="ECO:0008006" key="4">
    <source>
        <dbReference type="Google" id="ProtNLM"/>
    </source>
</evidence>
<organism evidence="2 3">
    <name type="scientific">Chondromyces apiculatus DSM 436</name>
    <dbReference type="NCBI Taxonomy" id="1192034"/>
    <lineage>
        <taxon>Bacteria</taxon>
        <taxon>Pseudomonadati</taxon>
        <taxon>Myxococcota</taxon>
        <taxon>Polyangia</taxon>
        <taxon>Polyangiales</taxon>
        <taxon>Polyangiaceae</taxon>
        <taxon>Chondromyces</taxon>
    </lineage>
</organism>
<evidence type="ECO:0000313" key="2">
    <source>
        <dbReference type="EMBL" id="EYF01065.1"/>
    </source>
</evidence>
<comment type="caution">
    <text evidence="2">The sequence shown here is derived from an EMBL/GenBank/DDBJ whole genome shotgun (WGS) entry which is preliminary data.</text>
</comment>
<accession>A0A017SWW7</accession>
<dbReference type="OrthoDB" id="7320733at2"/>
<sequence>MRLFRRSLVSCLVALAPLASASSALAVSAEVRDFLIQDVCVNAQDQPIVGDPYTCLTHRDLRLGEKIPYRYTDSENGAVYQSVFSFPVRSPNLSDPNPRVVVAKEFGGNDVGTAFRDFDRCTGGNCTPVYRDGYDVAEMNGTYVSFVGTSDPGINNQSFWRKGCPSGTSDPSWNEDGWILFPATITQGVQGNVTHYLNITTNNKCPSSFNAAHVAWDYRSQPVTYTSGKSMTTITSHHFAGTGTNNATSFEMFYFTKQYGFTRWEVWRRSDQCGSGGCVPKVHGCNGDTSAVISGQTFIRLDCRDSTYVVNEAFPLETAPFVASPQLSRTQNLVKGGTFANAMLEPGWDRLSPQTTTNWTFMTGQHTPNNVSLAFACAGSCASNSVYHDATVTSLNGGGTQTVRYGAALKVDAAPSGLYMVAHLFNLSGAHIESRTQYFDVQTSFAAYENSFGWDFNAQPLSKIRVEFYPQAANRDYHLDEVFLVGQ</sequence>
<feature type="chain" id="PRO_5001499726" description="Secreted protein" evidence="1">
    <location>
        <begin position="27"/>
        <end position="487"/>
    </location>
</feature>
<name>A0A017SWW7_9BACT</name>
<dbReference type="EMBL" id="ASRX01000090">
    <property type="protein sequence ID" value="EYF01065.1"/>
    <property type="molecule type" value="Genomic_DNA"/>
</dbReference>
<feature type="signal peptide" evidence="1">
    <location>
        <begin position="1"/>
        <end position="26"/>
    </location>
</feature>
<gene>
    <name evidence="2" type="ORF">CAP_8722</name>
</gene>
<dbReference type="AlphaFoldDB" id="A0A017SWW7"/>
<keyword evidence="1" id="KW-0732">Signal</keyword>